<feature type="transmembrane region" description="Helical" evidence="1">
    <location>
        <begin position="113"/>
        <end position="134"/>
    </location>
</feature>
<proteinExistence type="predicted"/>
<evidence type="ECO:0000256" key="1">
    <source>
        <dbReference type="SAM" id="Phobius"/>
    </source>
</evidence>
<dbReference type="Proteomes" id="UP001199469">
    <property type="component" value="Unassembled WGS sequence"/>
</dbReference>
<reference evidence="2 3" key="1">
    <citation type="submission" date="2021-11" db="EMBL/GenBank/DDBJ databases">
        <title>Draft genome sequence of Actinomycetospora sp. SF1 isolated from the rhizosphere soil.</title>
        <authorList>
            <person name="Duangmal K."/>
            <person name="Chantavorakit T."/>
        </authorList>
    </citation>
    <scope>NUCLEOTIDE SEQUENCE [LARGE SCALE GENOMIC DNA]</scope>
    <source>
        <strain evidence="2 3">TBRC 5722</strain>
    </source>
</reference>
<keyword evidence="1" id="KW-0472">Membrane</keyword>
<gene>
    <name evidence="2" type="ORF">LQ327_13170</name>
</gene>
<dbReference type="Gene3D" id="3.30.530.20">
    <property type="match status" value="1"/>
</dbReference>
<comment type="caution">
    <text evidence="2">The sequence shown here is derived from an EMBL/GenBank/DDBJ whole genome shotgun (WGS) entry which is preliminary data.</text>
</comment>
<protein>
    <submittedName>
        <fullName evidence="2">SRPBCC family protein</fullName>
    </submittedName>
</protein>
<organism evidence="2 3">
    <name type="scientific">Actinomycetospora endophytica</name>
    <dbReference type="NCBI Taxonomy" id="2291215"/>
    <lineage>
        <taxon>Bacteria</taxon>
        <taxon>Bacillati</taxon>
        <taxon>Actinomycetota</taxon>
        <taxon>Actinomycetes</taxon>
        <taxon>Pseudonocardiales</taxon>
        <taxon>Pseudonocardiaceae</taxon>
        <taxon>Actinomycetospora</taxon>
    </lineage>
</organism>
<evidence type="ECO:0000313" key="2">
    <source>
        <dbReference type="EMBL" id="MCD2194324.1"/>
    </source>
</evidence>
<dbReference type="Pfam" id="PF10604">
    <property type="entry name" value="Polyketide_cyc2"/>
    <property type="match status" value="1"/>
</dbReference>
<dbReference type="RefSeq" id="WP_230734207.1">
    <property type="nucleotide sequence ID" value="NZ_JAJNDB010000002.1"/>
</dbReference>
<dbReference type="InterPro" id="IPR019587">
    <property type="entry name" value="Polyketide_cyclase/dehydratase"/>
</dbReference>
<keyword evidence="1" id="KW-1133">Transmembrane helix</keyword>
<dbReference type="CDD" id="cd07812">
    <property type="entry name" value="SRPBCC"/>
    <property type="match status" value="1"/>
</dbReference>
<evidence type="ECO:0000313" key="3">
    <source>
        <dbReference type="Proteomes" id="UP001199469"/>
    </source>
</evidence>
<keyword evidence="3" id="KW-1185">Reference proteome</keyword>
<dbReference type="EMBL" id="JAJNDB010000002">
    <property type="protein sequence ID" value="MCD2194324.1"/>
    <property type="molecule type" value="Genomic_DNA"/>
</dbReference>
<sequence length="153" mass="16192">MATRDITVGVDVDAPGDQVWKAVTDWEAQGEWMLGTDVRVTHGDGVGIGSELAATTGIGPLGVTDTMRIVGWDPPHRATVVHTGSFVRGSGTFTVIDRGPGASRFEWGERLDLPLGLLGALGWTVVSPLFRLGLAVSLRRLARRCSAEAAGTR</sequence>
<accession>A0ABS8P7U2</accession>
<dbReference type="InterPro" id="IPR023393">
    <property type="entry name" value="START-like_dom_sf"/>
</dbReference>
<dbReference type="SUPFAM" id="SSF55961">
    <property type="entry name" value="Bet v1-like"/>
    <property type="match status" value="1"/>
</dbReference>
<keyword evidence="1" id="KW-0812">Transmembrane</keyword>
<name>A0ABS8P7U2_9PSEU</name>